<sequence length="118" mass="13546">MGRYAHPSGLTTFWSGKEPSFGVSKRPSFRDFKPAKWRRNCSLWIVEADEDRTYRQMVTRVQLTIKGSKFSGTLLGFDDYDVTELYLPKILLNGNNICMVRHVSYWQLIPGGEGPGRI</sequence>
<evidence type="ECO:0000313" key="1">
    <source>
        <dbReference type="EMBL" id="KAK1482566.1"/>
    </source>
</evidence>
<name>A0AAI9VDN4_9PEZI</name>
<keyword evidence="2" id="KW-1185">Reference proteome</keyword>
<dbReference type="EMBL" id="MPDP01000090">
    <property type="protein sequence ID" value="KAK1482566.1"/>
    <property type="molecule type" value="Genomic_DNA"/>
</dbReference>
<organism evidence="1 2">
    <name type="scientific">Colletotrichum cuscutae</name>
    <dbReference type="NCBI Taxonomy" id="1209917"/>
    <lineage>
        <taxon>Eukaryota</taxon>
        <taxon>Fungi</taxon>
        <taxon>Dikarya</taxon>
        <taxon>Ascomycota</taxon>
        <taxon>Pezizomycotina</taxon>
        <taxon>Sordariomycetes</taxon>
        <taxon>Hypocreomycetidae</taxon>
        <taxon>Glomerellales</taxon>
        <taxon>Glomerellaceae</taxon>
        <taxon>Colletotrichum</taxon>
        <taxon>Colletotrichum acutatum species complex</taxon>
    </lineage>
</organism>
<dbReference type="Proteomes" id="UP001239213">
    <property type="component" value="Unassembled WGS sequence"/>
</dbReference>
<gene>
    <name evidence="1" type="ORF">CCUS01_04179</name>
</gene>
<dbReference type="AlphaFoldDB" id="A0AAI9VDN4"/>
<proteinExistence type="predicted"/>
<protein>
    <submittedName>
        <fullName evidence="1">U6 snRNA-associated Sm-like protein LSm5</fullName>
    </submittedName>
</protein>
<comment type="caution">
    <text evidence="1">The sequence shown here is derived from an EMBL/GenBank/DDBJ whole genome shotgun (WGS) entry which is preliminary data.</text>
</comment>
<accession>A0AAI9VDN4</accession>
<reference evidence="1" key="1">
    <citation type="submission" date="2016-11" db="EMBL/GenBank/DDBJ databases">
        <title>The genome sequence of Colletotrichum cuscutae.</title>
        <authorList>
            <person name="Baroncelli R."/>
        </authorList>
    </citation>
    <scope>NUCLEOTIDE SEQUENCE</scope>
    <source>
        <strain evidence="1">IMI 304802</strain>
    </source>
</reference>
<evidence type="ECO:0000313" key="2">
    <source>
        <dbReference type="Proteomes" id="UP001239213"/>
    </source>
</evidence>